<evidence type="ECO:0000313" key="1">
    <source>
        <dbReference type="EMBL" id="RMV07849.1"/>
    </source>
</evidence>
<proteinExistence type="predicted"/>
<dbReference type="Gene3D" id="3.40.50.1820">
    <property type="entry name" value="alpha/beta hydrolase"/>
    <property type="match status" value="1"/>
</dbReference>
<evidence type="ECO:0000313" key="2">
    <source>
        <dbReference type="Proteomes" id="UP000270795"/>
    </source>
</evidence>
<gene>
    <name evidence="1" type="ORF">ALP17_200006</name>
</gene>
<organism evidence="1 2">
    <name type="scientific">Pseudomonas savastanoi</name>
    <name type="common">Pseudomonas syringae pv. savastanoi</name>
    <dbReference type="NCBI Taxonomy" id="29438"/>
    <lineage>
        <taxon>Bacteria</taxon>
        <taxon>Pseudomonadati</taxon>
        <taxon>Pseudomonadota</taxon>
        <taxon>Gammaproteobacteria</taxon>
        <taxon>Pseudomonadales</taxon>
        <taxon>Pseudomonadaceae</taxon>
        <taxon>Pseudomonas</taxon>
    </lineage>
</organism>
<dbReference type="RefSeq" id="WP_122236104.1">
    <property type="nucleotide sequence ID" value="NZ_RBUM01000537.1"/>
</dbReference>
<protein>
    <submittedName>
        <fullName evidence="1">Uncharacterized protein</fullName>
    </submittedName>
</protein>
<dbReference type="SUPFAM" id="SSF53474">
    <property type="entry name" value="alpha/beta-Hydrolases"/>
    <property type="match status" value="1"/>
</dbReference>
<sequence length="459" mass="49917">MNIVEIAEYATLSKAAYTDFKFNSDGENIELIKSLTIDSSFSENEAIALSTQFEVVSQSTNGIASGFSATLFRTKTDPAKYVLSVRGTNDIGDALEDILNIGIFDGIASHQTIELFNYYQDLTAKEGDKVVRYFYDDADQLRAYTEVAKETGALYGKDFVGVGHSLGGHLATTLSRLAGDAVDVVYSFNGPGFDSSQVVGTSKAELFIDNLAAMQKQLLGYTSIADEWGAQVTDIATPTDIVNKVGNSVDEKFYSYVEAINPAAAHSITGLTESLIVQSLFALMDSTVTLSTLSDIFQSSSDRDSVLETVVAALKKLVVDHGVGSAGGIATEDHSALFKAYQDVKDVISKQEIKASLVNLASLSSQLMSSLSHENIAYRYSLVEGNAFALLNDNLYTSEIEKKLELYDAKLGSGVITEAWEKLRADYLYDIFSYFSSEVVVPNSATRYIWQDIARKGLK</sequence>
<comment type="caution">
    <text evidence="1">The sequence shown here is derived from an EMBL/GenBank/DDBJ whole genome shotgun (WGS) entry which is preliminary data.</text>
</comment>
<dbReference type="AlphaFoldDB" id="A0A3M5ZLW5"/>
<dbReference type="InterPro" id="IPR029058">
    <property type="entry name" value="AB_hydrolase_fold"/>
</dbReference>
<accession>A0A3M5ZLW5</accession>
<dbReference type="EMBL" id="RBUM01000537">
    <property type="protein sequence ID" value="RMV07849.1"/>
    <property type="molecule type" value="Genomic_DNA"/>
</dbReference>
<name>A0A3M5ZLW5_PSESS</name>
<reference evidence="1 2" key="1">
    <citation type="submission" date="2018-08" db="EMBL/GenBank/DDBJ databases">
        <title>Recombination of ecologically and evolutionarily significant loci maintains genetic cohesion in the Pseudomonas syringae species complex.</title>
        <authorList>
            <person name="Dillon M."/>
            <person name="Thakur S."/>
            <person name="Almeida R.N.D."/>
            <person name="Weir B.S."/>
            <person name="Guttman D.S."/>
        </authorList>
    </citation>
    <scope>NUCLEOTIDE SEQUENCE [LARGE SCALE GENOMIC DNA]</scope>
    <source>
        <strain evidence="1 2">ICMP 11899</strain>
    </source>
</reference>
<dbReference type="Proteomes" id="UP000270795">
    <property type="component" value="Unassembled WGS sequence"/>
</dbReference>